<protein>
    <recommendedName>
        <fullName evidence="6">PHD-type domain-containing protein</fullName>
    </recommendedName>
</protein>
<keyword evidence="3" id="KW-0862">Zinc</keyword>
<dbReference type="InterPro" id="IPR008042">
    <property type="entry name" value="Retrotrans_Pao"/>
</dbReference>
<organism evidence="7 8">
    <name type="scientific">Aedes albopictus</name>
    <name type="common">Asian tiger mosquito</name>
    <name type="synonym">Stegomyia albopicta</name>
    <dbReference type="NCBI Taxonomy" id="7160"/>
    <lineage>
        <taxon>Eukaryota</taxon>
        <taxon>Metazoa</taxon>
        <taxon>Ecdysozoa</taxon>
        <taxon>Arthropoda</taxon>
        <taxon>Hexapoda</taxon>
        <taxon>Insecta</taxon>
        <taxon>Pterygota</taxon>
        <taxon>Neoptera</taxon>
        <taxon>Endopterygota</taxon>
        <taxon>Diptera</taxon>
        <taxon>Nematocera</taxon>
        <taxon>Culicoidea</taxon>
        <taxon>Culicidae</taxon>
        <taxon>Culicinae</taxon>
        <taxon>Aedini</taxon>
        <taxon>Aedes</taxon>
        <taxon>Stegomyia</taxon>
    </lineage>
</organism>
<feature type="region of interest" description="Disordered" evidence="5">
    <location>
        <begin position="192"/>
        <end position="211"/>
    </location>
</feature>
<dbReference type="InterPro" id="IPR036397">
    <property type="entry name" value="RNaseH_sf"/>
</dbReference>
<dbReference type="PANTHER" id="PTHR47331:SF1">
    <property type="entry name" value="GAG-LIKE PROTEIN"/>
    <property type="match status" value="1"/>
</dbReference>
<feature type="region of interest" description="Disordered" evidence="5">
    <location>
        <begin position="720"/>
        <end position="742"/>
    </location>
</feature>
<feature type="region of interest" description="Disordered" evidence="5">
    <location>
        <begin position="127"/>
        <end position="169"/>
    </location>
</feature>
<dbReference type="Pfam" id="PF03564">
    <property type="entry name" value="DUF1759"/>
    <property type="match status" value="1"/>
</dbReference>
<dbReference type="SUPFAM" id="SSF57903">
    <property type="entry name" value="FYVE/PHD zinc finger"/>
    <property type="match status" value="1"/>
</dbReference>
<dbReference type="InterPro" id="IPR019787">
    <property type="entry name" value="Znf_PHD-finger"/>
</dbReference>
<dbReference type="RefSeq" id="XP_062714812.1">
    <property type="nucleotide sequence ID" value="XM_062858828.1"/>
</dbReference>
<dbReference type="CDD" id="cd01644">
    <property type="entry name" value="RT_pepA17"/>
    <property type="match status" value="1"/>
</dbReference>
<reference evidence="7" key="2">
    <citation type="submission" date="2025-05" db="UniProtKB">
        <authorList>
            <consortium name="EnsemblMetazoa"/>
        </authorList>
    </citation>
    <scope>IDENTIFICATION</scope>
    <source>
        <strain evidence="7">Foshan</strain>
    </source>
</reference>
<accession>A0ABM1XLZ3</accession>
<dbReference type="SMART" id="SM00249">
    <property type="entry name" value="PHD"/>
    <property type="match status" value="1"/>
</dbReference>
<dbReference type="SUPFAM" id="SSF56672">
    <property type="entry name" value="DNA/RNA polymerases"/>
    <property type="match status" value="1"/>
</dbReference>
<dbReference type="Gene3D" id="3.30.420.10">
    <property type="entry name" value="Ribonuclease H-like superfamily/Ribonuclease H"/>
    <property type="match status" value="1"/>
</dbReference>
<evidence type="ECO:0000256" key="3">
    <source>
        <dbReference type="ARBA" id="ARBA00022833"/>
    </source>
</evidence>
<feature type="compositionally biased region" description="Polar residues" evidence="5">
    <location>
        <begin position="156"/>
        <end position="165"/>
    </location>
</feature>
<dbReference type="Pfam" id="PF00628">
    <property type="entry name" value="PHD"/>
    <property type="match status" value="1"/>
</dbReference>
<dbReference type="InterPro" id="IPR019786">
    <property type="entry name" value="Zinc_finger_PHD-type_CS"/>
</dbReference>
<evidence type="ECO:0000313" key="8">
    <source>
        <dbReference type="Proteomes" id="UP000069940"/>
    </source>
</evidence>
<dbReference type="InterPro" id="IPR011011">
    <property type="entry name" value="Znf_FYVE_PHD"/>
</dbReference>
<keyword evidence="8" id="KW-1185">Reference proteome</keyword>
<dbReference type="GeneID" id="109426713"/>
<name>A0ABM1XLZ3_AEDAL</name>
<evidence type="ECO:0000256" key="2">
    <source>
        <dbReference type="ARBA" id="ARBA00022771"/>
    </source>
</evidence>
<feature type="domain" description="PHD-type" evidence="6">
    <location>
        <begin position="5"/>
        <end position="56"/>
    </location>
</feature>
<dbReference type="PANTHER" id="PTHR47331">
    <property type="entry name" value="PHD-TYPE DOMAIN-CONTAINING PROTEIN"/>
    <property type="match status" value="1"/>
</dbReference>
<dbReference type="PROSITE" id="PS01359">
    <property type="entry name" value="ZF_PHD_1"/>
    <property type="match status" value="1"/>
</dbReference>
<evidence type="ECO:0000256" key="5">
    <source>
        <dbReference type="SAM" id="MobiDB-lite"/>
    </source>
</evidence>
<dbReference type="PROSITE" id="PS50016">
    <property type="entry name" value="ZF_PHD_2"/>
    <property type="match status" value="1"/>
</dbReference>
<dbReference type="InterPro" id="IPR013083">
    <property type="entry name" value="Znf_RING/FYVE/PHD"/>
</dbReference>
<dbReference type="EnsemblMetazoa" id="AALFPA23_000859.R684">
    <property type="protein sequence ID" value="AALFPA23_000859.P684"/>
    <property type="gene ID" value="AALFPA23_000859"/>
</dbReference>
<reference evidence="8" key="1">
    <citation type="journal article" date="2015" name="Proc. Natl. Acad. Sci. U.S.A.">
        <title>Genome sequence of the Asian Tiger mosquito, Aedes albopictus, reveals insights into its biology, genetics, and evolution.</title>
        <authorList>
            <person name="Chen X.G."/>
            <person name="Jiang X."/>
            <person name="Gu J."/>
            <person name="Xu M."/>
            <person name="Wu Y."/>
            <person name="Deng Y."/>
            <person name="Zhang C."/>
            <person name="Bonizzoni M."/>
            <person name="Dermauw W."/>
            <person name="Vontas J."/>
            <person name="Armbruster P."/>
            <person name="Huang X."/>
            <person name="Yang Y."/>
            <person name="Zhang H."/>
            <person name="He W."/>
            <person name="Peng H."/>
            <person name="Liu Y."/>
            <person name="Wu K."/>
            <person name="Chen J."/>
            <person name="Lirakis M."/>
            <person name="Topalis P."/>
            <person name="Van Leeuwen T."/>
            <person name="Hall A.B."/>
            <person name="Jiang X."/>
            <person name="Thorpe C."/>
            <person name="Mueller R.L."/>
            <person name="Sun C."/>
            <person name="Waterhouse R.M."/>
            <person name="Yan G."/>
            <person name="Tu Z.J."/>
            <person name="Fang X."/>
            <person name="James A.A."/>
        </authorList>
    </citation>
    <scope>NUCLEOTIDE SEQUENCE [LARGE SCALE GENOMIC DNA]</scope>
    <source>
        <strain evidence="8">Foshan</strain>
    </source>
</reference>
<evidence type="ECO:0000259" key="6">
    <source>
        <dbReference type="PROSITE" id="PS50016"/>
    </source>
</evidence>
<dbReference type="Proteomes" id="UP000069940">
    <property type="component" value="Unassembled WGS sequence"/>
</dbReference>
<dbReference type="InterPro" id="IPR041588">
    <property type="entry name" value="Integrase_H2C2"/>
</dbReference>
<evidence type="ECO:0000256" key="1">
    <source>
        <dbReference type="ARBA" id="ARBA00022723"/>
    </source>
</evidence>
<dbReference type="Gene3D" id="3.30.40.10">
    <property type="entry name" value="Zinc/RING finger domain, C3HC4 (zinc finger)"/>
    <property type="match status" value="1"/>
</dbReference>
<evidence type="ECO:0000313" key="7">
    <source>
        <dbReference type="EnsemblMetazoa" id="AALFPA23_000859.P684"/>
    </source>
</evidence>
<dbReference type="InterPro" id="IPR001965">
    <property type="entry name" value="Znf_PHD"/>
</dbReference>
<dbReference type="Pfam" id="PF05380">
    <property type="entry name" value="Peptidase_A17"/>
    <property type="match status" value="1"/>
</dbReference>
<keyword evidence="1" id="KW-0479">Metal-binding</keyword>
<feature type="compositionally biased region" description="Polar residues" evidence="5">
    <location>
        <begin position="192"/>
        <end position="210"/>
    </location>
</feature>
<dbReference type="InterPro" id="IPR043502">
    <property type="entry name" value="DNA/RNA_pol_sf"/>
</dbReference>
<evidence type="ECO:0000256" key="4">
    <source>
        <dbReference type="PROSITE-ProRule" id="PRU00146"/>
    </source>
</evidence>
<dbReference type="Pfam" id="PF17921">
    <property type="entry name" value="Integrase_H2C2"/>
    <property type="match status" value="1"/>
</dbReference>
<dbReference type="CDD" id="cd15489">
    <property type="entry name" value="PHD_SF"/>
    <property type="match status" value="1"/>
</dbReference>
<sequence>MMQPAKVCGKCSSGGSIGQMLGCDMCDVWFHAGCVDETDTNLNPDRTWKCSRCVKDDAGEVSSHHASKSVRSSASSRARRELLLQQLEEQRALKLKQRAEEDEIRRKRAEEDDAFLQQKLELMLDDDNESRRSKLSSRASRQKVEGWLNDGRGGQTVATGPTSDIVTPKQGEVHQPGLITSVGAAHLPECAPSTSGMQREVPTSTSTPQAGKTHKLVLVEDPRNGMPQHVGHLNYLGNSKGYCGGNSILPPSSLVGPNVGGQPFPLHASCQIAPVSELSENCIAKTTSAETKVTFSGYIPPFVPSVHQNTFGVNYQGVGTCQGQSVKPPVSRSTIIPPFVGASVIAPEVFPSVTVQNANVPVLPSSTSVPNIDAEQRASAVSAVESFGGASAAELQPNPAGVQQFGGPQVGISFQPVPSSAQLAARQVMPRELPNFSGDPQDWPLFSSSFYNSTTACGFTDAENLARLQRCLKGHALDSVKSRLLMPESVPHVMETLRKLYGRPEVLIHTLLRRLRSVPPPRTENLQSVITFGMAVRNLVDHMFVAQLMDHLRNPMLLHELVEKLPSSMKMQWSWYKRLQAEVNLATFGEFMTEMVNTASDVTLPTTDAAVHQARPNQAGKENQKLYVHAETRGERGGLNCTPGPAGTRRPCHYCSDEEHEVVTCPQFKSLDVYGRWKAMRLKGLCRTCLIPHRKWPCRSGRECGVEGCRMRHHELLHSRDAIDSSAGQAGSERRSGPSGASVIQQNHHLALNFCLFRYLPVTLEGNGKQVETFAFLDDGCQTTLMEAGLAEDLDIAGPAESLWLGWTGNISREEKGSQRLSVKISGDGMKNQYKLSNVRTVQRLQLQGQTFHYEELMKMYPHLRGLSLRSYVNAVPRIIIGIEHAQLLTALKVREGKSNDPVAVKTRLGWCVYGKQTSGGSSAIERVHLHTEEQQIGNRELHDLMKQYFAIEEAAVATPIESAEDSRARAILQKTTRRIEGGFETGLIWKYDHPVFPDSFPLALRRLQSLEKRLAKDQELGEKVSSLIRDYETKGYAHKITQEELESTDPSRVWYLPLGVVRNPKKPEKVRLIWDAAAREHRLSFNDMLLKGPDMMTSLVAVLLRFRQRSIAICGDIREMFHQVRIIPEDKQSQRFLFRCHPDDPPQIYVMDVATFGASCSPCSSQFVKNKNAQEFASQFPRASEAIIKAHYVDDYLDSVDTVEEAVQLVNEVKYVHALGGFEIRNFSSNSSAVLQSLGETERSPKSLDLEGSVYVERVLGMVWKPAEDLFSFDVTVKDDLKNFLEGNTVPTKRQVLRLVMSLFDPCGFIAHYIVHGKILMQHIWRSGTDWDDGISLEVQGMWRNWILLLERLAEVKVPRCLFGETSSKEPATIQLHVFVDASELAYACCAYLRIVQAGVIRCCLVAAKTKVAPLKPLSIPRLELQACVIGCRLMETVCVTLDLTIEGRYLWTDSATALAWIKSDSRRYHPYVAFRVGEILNSSSVDEWFHVPSKQNVADDATKWGSGPNFSPNNRWFAGESFLYEPMTKWPKQTGLQWKTNEELRAAFHLHQELPESTIDVSKFSNWSRLLRATAYVQRAAQNFRGRKIGGELTSDELLRAENLLWRQTQQQAYPDEYSVLKHNLEHPEKTPKLLEKSSSLFQESPLMDSAGVIRMNSRISTAPSAPFATKYPVILPKDHALTRLLVDSYHRRFLHMHNETVFNEVRQRFRIPQLRPVIKRVARECQRCRITKSVPQAPMMSPLPAVRLTPNVRAFSYTGVDYFGPIMVKQGRSLVKRWVALFTCLTIRAVHLEVVHSLSMKSCVMAIRRFVSRRGAPKPFTLTTGRALKVPAICLQIS</sequence>
<dbReference type="InterPro" id="IPR005312">
    <property type="entry name" value="DUF1759"/>
</dbReference>
<proteinExistence type="predicted"/>
<keyword evidence="2 4" id="KW-0863">Zinc-finger</keyword>